<dbReference type="InterPro" id="IPR036390">
    <property type="entry name" value="WH_DNA-bd_sf"/>
</dbReference>
<evidence type="ECO:0000313" key="13">
    <source>
        <dbReference type="Proteomes" id="UP000054107"/>
    </source>
</evidence>
<reference evidence="12 13" key="1">
    <citation type="submission" date="2014-09" db="EMBL/GenBank/DDBJ databases">
        <authorList>
            <person name="Ellenberger Sabrina"/>
        </authorList>
    </citation>
    <scope>NUCLEOTIDE SEQUENCE [LARGE SCALE GENOMIC DNA]</scope>
    <source>
        <strain evidence="12 13">CBS 412.66</strain>
    </source>
</reference>
<evidence type="ECO:0000256" key="6">
    <source>
        <dbReference type="ARBA" id="ARBA00023163"/>
    </source>
</evidence>
<dbReference type="PRINTS" id="PR00056">
    <property type="entry name" value="HSFDOMAIN"/>
</dbReference>
<keyword evidence="3" id="KW-0902">Two-component regulatory system</keyword>
<dbReference type="STRING" id="35722.A0A0B7MYJ6"/>
<evidence type="ECO:0000256" key="1">
    <source>
        <dbReference type="ARBA" id="ARBA00004123"/>
    </source>
</evidence>
<evidence type="ECO:0000256" key="4">
    <source>
        <dbReference type="ARBA" id="ARBA00023015"/>
    </source>
</evidence>
<dbReference type="SUPFAM" id="SSF52172">
    <property type="entry name" value="CheY-like"/>
    <property type="match status" value="1"/>
</dbReference>
<sequence length="595" mass="67263">MISSSSPTNDNNTTPPSSTSIPEFVKKLFGDAQMLDRMLEDNIYPQVFSWGAEGNTFVVKDPNEFARHILPKHFKHSNFQSFVRQLNKYDFHKLRLPDDGHRLYGDQAWEFQHPNFKYNRRELLEDIKRKPTGKAAQASQTSASNTYTSSANSRLSVNVLEEEMKTLTSNLQKEVNGLKETQKKMTERIESFDKKYSVVLDSIESFRQNMKDQDVLMKDIMSFVSKQNNIAVNQDLQTILHTYNSVSNSSQGQLERLSEAASENTILAGGSSTSAIIPTLADNSQQPLHQQQQQQQQHIPQQQLQQIQPQQIANSTSIVPVINASAPIRKRKRLQPGWSVPPRVLLVDDDSLFRRLSTRLLQIAGCTIDVAVDGMEAVRKLGTGKYDLVLMDIMMPKLDGMSATRNIRQYDTWTPIISMTSNTTDQDIQQYFMSGMTDVLPKPFNQGSLGSLLERYCAHLVVQRQQQQQLHLLQQNYSLNGSLLELNPMTPQLTLVEENNVSGENSKSSNKGKGKVIEYLSQAQQQQFNTNLSTVATIPVTTASITSTSASNSNIIPQLVQPQLLNEPQQEQQQWYLYSDQKRRKVEDDNSSSAL</sequence>
<dbReference type="FunFam" id="1.10.10.10:FF:000027">
    <property type="entry name" value="Heat shock transcription factor 1"/>
    <property type="match status" value="1"/>
</dbReference>
<dbReference type="GO" id="GO:0000156">
    <property type="term" value="F:phosphorelay response regulator activity"/>
    <property type="evidence" value="ECO:0007669"/>
    <property type="project" value="InterPro"/>
</dbReference>
<keyword evidence="7 8" id="KW-0539">Nucleus</keyword>
<accession>A0A0B7MYJ6</accession>
<feature type="domain" description="Response regulatory" evidence="11">
    <location>
        <begin position="343"/>
        <end position="457"/>
    </location>
</feature>
<evidence type="ECO:0000256" key="9">
    <source>
        <dbReference type="PROSITE-ProRule" id="PRU00169"/>
    </source>
</evidence>
<proteinExistence type="predicted"/>
<evidence type="ECO:0000256" key="7">
    <source>
        <dbReference type="ARBA" id="ARBA00023242"/>
    </source>
</evidence>
<dbReference type="InterPro" id="IPR000232">
    <property type="entry name" value="HSF_DNA-bd"/>
</dbReference>
<evidence type="ECO:0000256" key="3">
    <source>
        <dbReference type="ARBA" id="ARBA00023012"/>
    </source>
</evidence>
<dbReference type="GO" id="GO:0006357">
    <property type="term" value="P:regulation of transcription by RNA polymerase II"/>
    <property type="evidence" value="ECO:0007669"/>
    <property type="project" value="UniProtKB-UniRule"/>
</dbReference>
<feature type="compositionally biased region" description="Low complexity" evidence="10">
    <location>
        <begin position="1"/>
        <end position="20"/>
    </location>
</feature>
<dbReference type="EMBL" id="LN723314">
    <property type="protein sequence ID" value="CEP10212.1"/>
    <property type="molecule type" value="Genomic_DNA"/>
</dbReference>
<evidence type="ECO:0000256" key="5">
    <source>
        <dbReference type="ARBA" id="ARBA00023125"/>
    </source>
</evidence>
<keyword evidence="6 8" id="KW-0804">Transcription</keyword>
<evidence type="ECO:0000256" key="2">
    <source>
        <dbReference type="ARBA" id="ARBA00022553"/>
    </source>
</evidence>
<dbReference type="AlphaFoldDB" id="A0A0B7MYJ6"/>
<keyword evidence="2 9" id="KW-0597">Phosphoprotein</keyword>
<name>A0A0B7MYJ6_9FUNG</name>
<dbReference type="InterPro" id="IPR001789">
    <property type="entry name" value="Sig_transdc_resp-reg_receiver"/>
</dbReference>
<dbReference type="InterPro" id="IPR036388">
    <property type="entry name" value="WH-like_DNA-bd_sf"/>
</dbReference>
<dbReference type="SMART" id="SM00448">
    <property type="entry name" value="REC"/>
    <property type="match status" value="1"/>
</dbReference>
<feature type="modified residue" description="4-aspartylphosphate" evidence="9">
    <location>
        <position position="392"/>
    </location>
</feature>
<dbReference type="Proteomes" id="UP000054107">
    <property type="component" value="Unassembled WGS sequence"/>
</dbReference>
<dbReference type="PROSITE" id="PS50110">
    <property type="entry name" value="RESPONSE_REGULATORY"/>
    <property type="match status" value="1"/>
</dbReference>
<dbReference type="Pfam" id="PF00447">
    <property type="entry name" value="HSF_DNA-bind"/>
    <property type="match status" value="1"/>
</dbReference>
<keyword evidence="4 8" id="KW-0805">Transcription regulation</keyword>
<dbReference type="OrthoDB" id="60033at2759"/>
<feature type="region of interest" description="Disordered" evidence="10">
    <location>
        <begin position="284"/>
        <end position="303"/>
    </location>
</feature>
<evidence type="ECO:0000259" key="11">
    <source>
        <dbReference type="PROSITE" id="PS50110"/>
    </source>
</evidence>
<dbReference type="GO" id="GO:0043565">
    <property type="term" value="F:sequence-specific DNA binding"/>
    <property type="evidence" value="ECO:0007669"/>
    <property type="project" value="InterPro"/>
</dbReference>
<dbReference type="CDD" id="cd17546">
    <property type="entry name" value="REC_hyHK_CKI1_RcsC-like"/>
    <property type="match status" value="1"/>
</dbReference>
<dbReference type="Gene3D" id="1.10.10.10">
    <property type="entry name" value="Winged helix-like DNA-binding domain superfamily/Winged helix DNA-binding domain"/>
    <property type="match status" value="1"/>
</dbReference>
<dbReference type="Gene3D" id="3.40.50.2300">
    <property type="match status" value="1"/>
</dbReference>
<evidence type="ECO:0000256" key="10">
    <source>
        <dbReference type="SAM" id="MobiDB-lite"/>
    </source>
</evidence>
<feature type="region of interest" description="Disordered" evidence="10">
    <location>
        <begin position="1"/>
        <end position="22"/>
    </location>
</feature>
<dbReference type="InterPro" id="IPR011006">
    <property type="entry name" value="CheY-like_superfamily"/>
</dbReference>
<gene>
    <name evidence="12" type="primary">PARPA_03849.1 scaffold 9853</name>
</gene>
<feature type="compositionally biased region" description="Low complexity" evidence="10">
    <location>
        <begin position="285"/>
        <end position="303"/>
    </location>
</feature>
<protein>
    <recommendedName>
        <fullName evidence="8">Transcription factor</fullName>
    </recommendedName>
</protein>
<dbReference type="PANTHER" id="PTHR45339">
    <property type="entry name" value="HYBRID SIGNAL TRANSDUCTION HISTIDINE KINASE J"/>
    <property type="match status" value="1"/>
</dbReference>
<evidence type="ECO:0000313" key="12">
    <source>
        <dbReference type="EMBL" id="CEP10212.1"/>
    </source>
</evidence>
<keyword evidence="13" id="KW-1185">Reference proteome</keyword>
<dbReference type="GO" id="GO:0005634">
    <property type="term" value="C:nucleus"/>
    <property type="evidence" value="ECO:0007669"/>
    <property type="project" value="UniProtKB-SubCell"/>
</dbReference>
<dbReference type="PIRSF" id="PIRSF002595">
    <property type="entry name" value="RR_SKN7"/>
    <property type="match status" value="1"/>
</dbReference>
<keyword evidence="5 8" id="KW-0238">DNA-binding</keyword>
<dbReference type="GO" id="GO:0003700">
    <property type="term" value="F:DNA-binding transcription factor activity"/>
    <property type="evidence" value="ECO:0007669"/>
    <property type="project" value="UniProtKB-UniRule"/>
</dbReference>
<comment type="subcellular location">
    <subcellularLocation>
        <location evidence="1 8">Nucleus</location>
    </subcellularLocation>
</comment>
<dbReference type="SUPFAM" id="SSF46785">
    <property type="entry name" value="Winged helix' DNA-binding domain"/>
    <property type="match status" value="1"/>
</dbReference>
<dbReference type="PANTHER" id="PTHR45339:SF1">
    <property type="entry name" value="HYBRID SIGNAL TRANSDUCTION HISTIDINE KINASE J"/>
    <property type="match status" value="1"/>
</dbReference>
<organism evidence="12 13">
    <name type="scientific">Parasitella parasitica</name>
    <dbReference type="NCBI Taxonomy" id="35722"/>
    <lineage>
        <taxon>Eukaryota</taxon>
        <taxon>Fungi</taxon>
        <taxon>Fungi incertae sedis</taxon>
        <taxon>Mucoromycota</taxon>
        <taxon>Mucoromycotina</taxon>
        <taxon>Mucoromycetes</taxon>
        <taxon>Mucorales</taxon>
        <taxon>Mucorineae</taxon>
        <taxon>Mucoraceae</taxon>
        <taxon>Parasitella</taxon>
    </lineage>
</organism>
<dbReference type="InterPro" id="IPR014402">
    <property type="entry name" value="Sig_transdc_resp-reg_Skn7"/>
</dbReference>
<dbReference type="SMART" id="SM00415">
    <property type="entry name" value="HSF"/>
    <property type="match status" value="1"/>
</dbReference>
<dbReference type="Pfam" id="PF00072">
    <property type="entry name" value="Response_reg"/>
    <property type="match status" value="1"/>
</dbReference>
<evidence type="ECO:0000256" key="8">
    <source>
        <dbReference type="PIRNR" id="PIRNR002595"/>
    </source>
</evidence>